<dbReference type="SUPFAM" id="SSF117130">
    <property type="entry name" value="CsrA-like"/>
    <property type="match status" value="1"/>
</dbReference>
<dbReference type="GO" id="GO:0048027">
    <property type="term" value="F:mRNA 5'-UTR binding"/>
    <property type="evidence" value="ECO:0007669"/>
    <property type="project" value="UniProtKB-UniRule"/>
</dbReference>
<dbReference type="GO" id="GO:0045947">
    <property type="term" value="P:negative regulation of translational initiation"/>
    <property type="evidence" value="ECO:0007669"/>
    <property type="project" value="UniProtKB-UniRule"/>
</dbReference>
<sequence>MLILTRNTDESLVIGDDIFITIIDIKGGQVRLGIDAPRHVAVHRQEIHERIQAGVPMVPKTEPKTAGR</sequence>
<evidence type="ECO:0000256" key="2">
    <source>
        <dbReference type="ARBA" id="ARBA00022491"/>
    </source>
</evidence>
<dbReference type="GO" id="GO:0005829">
    <property type="term" value="C:cytosol"/>
    <property type="evidence" value="ECO:0007669"/>
    <property type="project" value="TreeGrafter"/>
</dbReference>
<protein>
    <recommendedName>
        <fullName evidence="6">Translational regulator CsrA</fullName>
    </recommendedName>
    <alternativeName>
        <fullName evidence="6">Carbon storage regulator</fullName>
    </alternativeName>
</protein>
<organism evidence="7 8">
    <name type="scientific">Pseudomonas coleopterorum</name>
    <dbReference type="NCBI Taxonomy" id="1605838"/>
    <lineage>
        <taxon>Bacteria</taxon>
        <taxon>Pseudomonadati</taxon>
        <taxon>Pseudomonadota</taxon>
        <taxon>Gammaproteobacteria</taxon>
        <taxon>Pseudomonadales</taxon>
        <taxon>Pseudomonadaceae</taxon>
        <taxon>Pseudomonas</taxon>
    </lineage>
</organism>
<keyword evidence="3 6" id="KW-0810">Translation regulation</keyword>
<dbReference type="NCBIfam" id="TIGR00202">
    <property type="entry name" value="csrA"/>
    <property type="match status" value="1"/>
</dbReference>
<gene>
    <name evidence="6 7" type="primary">csrA</name>
    <name evidence="7" type="ORF">RI108_12425</name>
</gene>
<comment type="function">
    <text evidence="6">A key translational regulator that binds mRNA to regulate translation initiation and/or mRNA stability. Mediates global changes in gene expression, shifting from rapid growth to stress survival by linking envelope stress, the stringent response and the catabolite repression systems. Usually binds in the 5'-UTR; binding at or near the Shine-Dalgarno sequence prevents ribosome-binding, repressing translation, binding elsewhere in the 5'-UTR can activate translation and/or stabilize the mRNA. Its function is antagonized by small RNA(s).</text>
</comment>
<evidence type="ECO:0000256" key="1">
    <source>
        <dbReference type="ARBA" id="ARBA00022490"/>
    </source>
</evidence>
<evidence type="ECO:0000256" key="5">
    <source>
        <dbReference type="ARBA" id="ARBA00023159"/>
    </source>
</evidence>
<keyword evidence="4 6" id="KW-0694">RNA-binding</keyword>
<dbReference type="EMBL" id="CP134081">
    <property type="protein sequence ID" value="WNC08124.1"/>
    <property type="molecule type" value="Genomic_DNA"/>
</dbReference>
<dbReference type="AlphaFoldDB" id="A0AAJ6LW34"/>
<dbReference type="Proteomes" id="UP001258207">
    <property type="component" value="Chromosome"/>
</dbReference>
<dbReference type="NCBIfam" id="NF002469">
    <property type="entry name" value="PRK01712.1"/>
    <property type="match status" value="1"/>
</dbReference>
<reference evidence="7" key="1">
    <citation type="submission" date="2023-09" db="EMBL/GenBank/DDBJ databases">
        <title>First report of Pseudomonas coleopterorum DJ13 causing leaf spot on Rhododendron pulchrum Sweet in China.</title>
        <authorList>
            <person name="Zhang Y."/>
        </authorList>
    </citation>
    <scope>NUCLEOTIDE SEQUENCE</scope>
    <source>
        <strain evidence="7">DJ13</strain>
    </source>
</reference>
<dbReference type="GO" id="GO:0045948">
    <property type="term" value="P:positive regulation of translational initiation"/>
    <property type="evidence" value="ECO:0007669"/>
    <property type="project" value="UniProtKB-UniRule"/>
</dbReference>
<dbReference type="InterPro" id="IPR036107">
    <property type="entry name" value="CsrA_sf"/>
</dbReference>
<comment type="similarity">
    <text evidence="6">Belongs to the CsrA/RsmA family.</text>
</comment>
<evidence type="ECO:0000256" key="3">
    <source>
        <dbReference type="ARBA" id="ARBA00022845"/>
    </source>
</evidence>
<keyword evidence="1 6" id="KW-0963">Cytoplasm</keyword>
<keyword evidence="5 6" id="KW-0010">Activator</keyword>
<evidence type="ECO:0000313" key="8">
    <source>
        <dbReference type="Proteomes" id="UP001258207"/>
    </source>
</evidence>
<comment type="subunit">
    <text evidence="6">Homodimer; the beta-strands of each monomer intercalate to form a hydrophobic core, while the alpha-helices form wings that extend away from the core.</text>
</comment>
<proteinExistence type="inferred from homology"/>
<dbReference type="Gene3D" id="2.60.40.4380">
    <property type="entry name" value="Translational regulator CsrA"/>
    <property type="match status" value="1"/>
</dbReference>
<dbReference type="GO" id="GO:0006402">
    <property type="term" value="P:mRNA catabolic process"/>
    <property type="evidence" value="ECO:0007669"/>
    <property type="project" value="InterPro"/>
</dbReference>
<dbReference type="HAMAP" id="MF_00167">
    <property type="entry name" value="CsrA"/>
    <property type="match status" value="1"/>
</dbReference>
<dbReference type="Pfam" id="PF02599">
    <property type="entry name" value="CsrA"/>
    <property type="match status" value="1"/>
</dbReference>
<evidence type="ECO:0000256" key="4">
    <source>
        <dbReference type="ARBA" id="ARBA00022884"/>
    </source>
</evidence>
<dbReference type="FunFam" id="2.60.40.4380:FF:000002">
    <property type="entry name" value="Translational regulator CsrA"/>
    <property type="match status" value="1"/>
</dbReference>
<name>A0AAJ6LW34_9PSED</name>
<dbReference type="InterPro" id="IPR003751">
    <property type="entry name" value="CsrA"/>
</dbReference>
<evidence type="ECO:0000313" key="7">
    <source>
        <dbReference type="EMBL" id="WNC08124.1"/>
    </source>
</evidence>
<keyword evidence="2 6" id="KW-0678">Repressor</keyword>
<evidence type="ECO:0000256" key="6">
    <source>
        <dbReference type="HAMAP-Rule" id="MF_00167"/>
    </source>
</evidence>
<dbReference type="PANTHER" id="PTHR34984">
    <property type="entry name" value="CARBON STORAGE REGULATOR"/>
    <property type="match status" value="1"/>
</dbReference>
<dbReference type="RefSeq" id="WP_090358005.1">
    <property type="nucleotide sequence ID" value="NZ_CP134081.1"/>
</dbReference>
<dbReference type="GO" id="GO:0006109">
    <property type="term" value="P:regulation of carbohydrate metabolic process"/>
    <property type="evidence" value="ECO:0007669"/>
    <property type="project" value="UniProtKB-UniRule"/>
</dbReference>
<accession>A0AAJ6LW34</accession>
<comment type="subcellular location">
    <subcellularLocation>
        <location evidence="6">Cytoplasm</location>
    </subcellularLocation>
</comment>
<dbReference type="PANTHER" id="PTHR34984:SF1">
    <property type="entry name" value="CARBON STORAGE REGULATOR"/>
    <property type="match status" value="1"/>
</dbReference>